<comment type="caution">
    <text evidence="1">The sequence shown here is derived from an EMBL/GenBank/DDBJ whole genome shotgun (WGS) entry which is preliminary data.</text>
</comment>
<dbReference type="Proteomes" id="UP000324176">
    <property type="component" value="Unassembled WGS sequence"/>
</dbReference>
<dbReference type="AlphaFoldDB" id="A0A5D3Y9S8"/>
<organism evidence="1 2">
    <name type="scientific">Nitrosomonas communis</name>
    <dbReference type="NCBI Taxonomy" id="44574"/>
    <lineage>
        <taxon>Bacteria</taxon>
        <taxon>Pseudomonadati</taxon>
        <taxon>Pseudomonadota</taxon>
        <taxon>Betaproteobacteria</taxon>
        <taxon>Nitrosomonadales</taxon>
        <taxon>Nitrosomonadaceae</taxon>
        <taxon>Nitrosomonas</taxon>
    </lineage>
</organism>
<accession>A0A5D3Y9S8</accession>
<protein>
    <submittedName>
        <fullName evidence="1">Uncharacterized protein</fullName>
    </submittedName>
</protein>
<dbReference type="EMBL" id="VNHT01000088">
    <property type="protein sequence ID" value="TYP74435.1"/>
    <property type="molecule type" value="Genomic_DNA"/>
</dbReference>
<gene>
    <name evidence="1" type="ORF">BCL69_10883</name>
</gene>
<evidence type="ECO:0000313" key="1">
    <source>
        <dbReference type="EMBL" id="TYP74435.1"/>
    </source>
</evidence>
<reference evidence="1 2" key="1">
    <citation type="submission" date="2019-07" db="EMBL/GenBank/DDBJ databases">
        <title>Active sludge and wastewater microbial communities from Klosterneuburg, Austria.</title>
        <authorList>
            <person name="Wagner M."/>
        </authorList>
    </citation>
    <scope>NUCLEOTIDE SEQUENCE [LARGE SCALE GENOMIC DNA]</scope>
    <source>
        <strain evidence="1 2">Nm2</strain>
    </source>
</reference>
<proteinExistence type="predicted"/>
<name>A0A5D3Y9S8_9PROT</name>
<evidence type="ECO:0000313" key="2">
    <source>
        <dbReference type="Proteomes" id="UP000324176"/>
    </source>
</evidence>
<sequence length="44" mass="5113">MQRSLYWVIPGMPFEHKQDDRVEFSGEVINCGKYVLPGLCRISL</sequence>